<evidence type="ECO:0000256" key="1">
    <source>
        <dbReference type="ARBA" id="ARBA00009981"/>
    </source>
</evidence>
<evidence type="ECO:0000313" key="4">
    <source>
        <dbReference type="Proteomes" id="UP000675781"/>
    </source>
</evidence>
<comment type="caution">
    <text evidence="3">The sequence shown here is derived from an EMBL/GenBank/DDBJ whole genome shotgun (WGS) entry which is preliminary data.</text>
</comment>
<dbReference type="Proteomes" id="UP000675781">
    <property type="component" value="Unassembled WGS sequence"/>
</dbReference>
<dbReference type="InterPro" id="IPR006442">
    <property type="entry name" value="Antitoxin_Phd/YefM"/>
</dbReference>
<keyword evidence="4" id="KW-1185">Reference proteome</keyword>
<comment type="function">
    <text evidence="2">Antitoxin component of a type II toxin-antitoxin (TA) system.</text>
</comment>
<accession>A0A941EML4</accession>
<dbReference type="Pfam" id="PF02604">
    <property type="entry name" value="PhdYeFM_antitox"/>
    <property type="match status" value="1"/>
</dbReference>
<evidence type="ECO:0000256" key="2">
    <source>
        <dbReference type="RuleBase" id="RU362080"/>
    </source>
</evidence>
<protein>
    <recommendedName>
        <fullName evidence="2">Antitoxin</fullName>
    </recommendedName>
</protein>
<dbReference type="RefSeq" id="WP_212528304.1">
    <property type="nucleotide sequence ID" value="NZ_JAGSOG010000039.1"/>
</dbReference>
<organism evidence="3 4">
    <name type="scientific">Actinospica durhamensis</name>
    <dbReference type="NCBI Taxonomy" id="1508375"/>
    <lineage>
        <taxon>Bacteria</taxon>
        <taxon>Bacillati</taxon>
        <taxon>Actinomycetota</taxon>
        <taxon>Actinomycetes</taxon>
        <taxon>Catenulisporales</taxon>
        <taxon>Actinospicaceae</taxon>
        <taxon>Actinospica</taxon>
    </lineage>
</organism>
<gene>
    <name evidence="3" type="ORF">KDL01_10945</name>
</gene>
<name>A0A941EML4_9ACTN</name>
<evidence type="ECO:0000313" key="3">
    <source>
        <dbReference type="EMBL" id="MBR7833785.1"/>
    </source>
</evidence>
<reference evidence="3" key="1">
    <citation type="submission" date="2021-04" db="EMBL/GenBank/DDBJ databases">
        <title>Genome based classification of Actinospica acidithermotolerans sp. nov., an actinobacterium isolated from an Indonesian hot spring.</title>
        <authorList>
            <person name="Kusuma A.B."/>
            <person name="Putra K.E."/>
            <person name="Nafisah S."/>
            <person name="Loh J."/>
            <person name="Nouioui I."/>
            <person name="Goodfellow M."/>
        </authorList>
    </citation>
    <scope>NUCLEOTIDE SEQUENCE</scope>
    <source>
        <strain evidence="3">CSCA 57</strain>
    </source>
</reference>
<proteinExistence type="inferred from homology"/>
<dbReference type="InterPro" id="IPR036165">
    <property type="entry name" value="YefM-like_sf"/>
</dbReference>
<dbReference type="SUPFAM" id="SSF143120">
    <property type="entry name" value="YefM-like"/>
    <property type="match status" value="1"/>
</dbReference>
<dbReference type="Gene3D" id="3.40.1620.10">
    <property type="entry name" value="YefM-like domain"/>
    <property type="match status" value="1"/>
</dbReference>
<comment type="similarity">
    <text evidence="1 2">Belongs to the phD/YefM antitoxin family.</text>
</comment>
<dbReference type="AlphaFoldDB" id="A0A941EML4"/>
<sequence length="89" mass="9520">MTDTDHRSIEDARAHLGRVVRDASAHGRRTVIIDGHDAAVVMSRTELENLEDAAALAQWRAAGSPIAGTLEDLAAELGIEVPDAHERVA</sequence>
<dbReference type="EMBL" id="JAGSOG010000039">
    <property type="protein sequence ID" value="MBR7833785.1"/>
    <property type="molecule type" value="Genomic_DNA"/>
</dbReference>